<reference evidence="2 3" key="1">
    <citation type="submission" date="2024-05" db="EMBL/GenBank/DDBJ databases">
        <authorList>
            <person name="Wallberg A."/>
        </authorList>
    </citation>
    <scope>NUCLEOTIDE SEQUENCE [LARGE SCALE GENOMIC DNA]</scope>
</reference>
<name>A0AAV2S850_MEGNR</name>
<evidence type="ECO:0000256" key="1">
    <source>
        <dbReference type="SAM" id="Phobius"/>
    </source>
</evidence>
<evidence type="ECO:0000313" key="2">
    <source>
        <dbReference type="EMBL" id="CAL4172183.1"/>
    </source>
</evidence>
<dbReference type="EMBL" id="CAXKWB010052060">
    <property type="protein sequence ID" value="CAL4172183.1"/>
    <property type="molecule type" value="Genomic_DNA"/>
</dbReference>
<evidence type="ECO:0008006" key="4">
    <source>
        <dbReference type="Google" id="ProtNLM"/>
    </source>
</evidence>
<accession>A0AAV2S850</accession>
<sequence length="195" mass="21397">MSHATHSISASSSSSSELLHTEQRYFSGTLISPSDSIDISNSSSVSSSDVTTFLLLPLCFFSSLFLNRSSFFCCCSSFFFAAFILFCFLASSFSIAFLLSSSNFCLLLDSSDAAFIAKALVDFLAIFLFFFGSLTNSVGYLRMSKDDEGWEVYVWDSWDRLGDLDDTGSGDNSRIFIKGIKDNLGCFETGGFGLR</sequence>
<evidence type="ECO:0000313" key="3">
    <source>
        <dbReference type="Proteomes" id="UP001497623"/>
    </source>
</evidence>
<comment type="caution">
    <text evidence="2">The sequence shown here is derived from an EMBL/GenBank/DDBJ whole genome shotgun (WGS) entry which is preliminary data.</text>
</comment>
<dbReference type="Proteomes" id="UP001497623">
    <property type="component" value="Unassembled WGS sequence"/>
</dbReference>
<proteinExistence type="predicted"/>
<dbReference type="AlphaFoldDB" id="A0AAV2S850"/>
<keyword evidence="3" id="KW-1185">Reference proteome</keyword>
<gene>
    <name evidence="2" type="ORF">MNOR_LOCUS34247</name>
</gene>
<feature type="transmembrane region" description="Helical" evidence="1">
    <location>
        <begin position="50"/>
        <end position="66"/>
    </location>
</feature>
<protein>
    <recommendedName>
        <fullName evidence="4">Transmembrane protein</fullName>
    </recommendedName>
</protein>
<keyword evidence="1" id="KW-0472">Membrane</keyword>
<keyword evidence="1" id="KW-0812">Transmembrane</keyword>
<feature type="transmembrane region" description="Helical" evidence="1">
    <location>
        <begin position="78"/>
        <end position="101"/>
    </location>
</feature>
<keyword evidence="1" id="KW-1133">Transmembrane helix</keyword>
<feature type="transmembrane region" description="Helical" evidence="1">
    <location>
        <begin position="113"/>
        <end position="135"/>
    </location>
</feature>
<organism evidence="2 3">
    <name type="scientific">Meganyctiphanes norvegica</name>
    <name type="common">Northern krill</name>
    <name type="synonym">Thysanopoda norvegica</name>
    <dbReference type="NCBI Taxonomy" id="48144"/>
    <lineage>
        <taxon>Eukaryota</taxon>
        <taxon>Metazoa</taxon>
        <taxon>Ecdysozoa</taxon>
        <taxon>Arthropoda</taxon>
        <taxon>Crustacea</taxon>
        <taxon>Multicrustacea</taxon>
        <taxon>Malacostraca</taxon>
        <taxon>Eumalacostraca</taxon>
        <taxon>Eucarida</taxon>
        <taxon>Euphausiacea</taxon>
        <taxon>Euphausiidae</taxon>
        <taxon>Meganyctiphanes</taxon>
    </lineage>
</organism>